<accession>A0ABW1JWN0</accession>
<comment type="similarity">
    <text evidence="7 8">Belongs to the PINc/VapC protein family.</text>
</comment>
<evidence type="ECO:0000313" key="10">
    <source>
        <dbReference type="EMBL" id="MFC6013497.1"/>
    </source>
</evidence>
<evidence type="ECO:0000256" key="2">
    <source>
        <dbReference type="ARBA" id="ARBA00022649"/>
    </source>
</evidence>
<dbReference type="SUPFAM" id="SSF88723">
    <property type="entry name" value="PIN domain-like"/>
    <property type="match status" value="1"/>
</dbReference>
<reference evidence="11" key="1">
    <citation type="journal article" date="2019" name="Int. J. Syst. Evol. Microbiol.">
        <title>The Global Catalogue of Microorganisms (GCM) 10K type strain sequencing project: providing services to taxonomists for standard genome sequencing and annotation.</title>
        <authorList>
            <consortium name="The Broad Institute Genomics Platform"/>
            <consortium name="The Broad Institute Genome Sequencing Center for Infectious Disease"/>
            <person name="Wu L."/>
            <person name="Ma J."/>
        </authorList>
    </citation>
    <scope>NUCLEOTIDE SEQUENCE [LARGE SCALE GENOMIC DNA]</scope>
    <source>
        <strain evidence="11">CCUG 36956</strain>
    </source>
</reference>
<keyword evidence="2 8" id="KW-1277">Toxin-antitoxin system</keyword>
<dbReference type="EC" id="3.1.-.-" evidence="8"/>
<comment type="cofactor">
    <cofactor evidence="1 8">
        <name>Mg(2+)</name>
        <dbReference type="ChEBI" id="CHEBI:18420"/>
    </cofactor>
</comment>
<dbReference type="PANTHER" id="PTHR33653">
    <property type="entry name" value="RIBONUCLEASE VAPC2"/>
    <property type="match status" value="1"/>
</dbReference>
<keyword evidence="6 8" id="KW-0460">Magnesium</keyword>
<organism evidence="10 11">
    <name type="scientific">Nocardia lasii</name>
    <dbReference type="NCBI Taxonomy" id="1616107"/>
    <lineage>
        <taxon>Bacteria</taxon>
        <taxon>Bacillati</taxon>
        <taxon>Actinomycetota</taxon>
        <taxon>Actinomycetes</taxon>
        <taxon>Mycobacteriales</taxon>
        <taxon>Nocardiaceae</taxon>
        <taxon>Nocardia</taxon>
    </lineage>
</organism>
<sequence>MAITARYLVDTSAAARMRHPGVVAELGPLVKAGLVATCAPLDAEALYSARNPTEYEQIRFRRRAAYEYLPTNDEHWSSAFAIQRELARTGRYRAVGIHDLLASVLAIEHRLVLFHYDADFETVASVVDLNHRWVAPRGTLETS</sequence>
<evidence type="ECO:0000256" key="8">
    <source>
        <dbReference type="HAMAP-Rule" id="MF_00265"/>
    </source>
</evidence>
<evidence type="ECO:0000256" key="7">
    <source>
        <dbReference type="ARBA" id="ARBA00038093"/>
    </source>
</evidence>
<proteinExistence type="inferred from homology"/>
<keyword evidence="4 8" id="KW-0479">Metal-binding</keyword>
<keyword evidence="8" id="KW-0800">Toxin</keyword>
<evidence type="ECO:0000259" key="9">
    <source>
        <dbReference type="Pfam" id="PF01850"/>
    </source>
</evidence>
<keyword evidence="5 8" id="KW-0378">Hydrolase</keyword>
<feature type="domain" description="PIN" evidence="9">
    <location>
        <begin position="7"/>
        <end position="124"/>
    </location>
</feature>
<keyword evidence="3 8" id="KW-0540">Nuclease</keyword>
<dbReference type="Pfam" id="PF01850">
    <property type="entry name" value="PIN"/>
    <property type="match status" value="1"/>
</dbReference>
<evidence type="ECO:0000256" key="4">
    <source>
        <dbReference type="ARBA" id="ARBA00022723"/>
    </source>
</evidence>
<dbReference type="EMBL" id="JBHSQN010000014">
    <property type="protein sequence ID" value="MFC6013497.1"/>
    <property type="molecule type" value="Genomic_DNA"/>
</dbReference>
<dbReference type="InterPro" id="IPR002716">
    <property type="entry name" value="PIN_dom"/>
</dbReference>
<evidence type="ECO:0000256" key="5">
    <source>
        <dbReference type="ARBA" id="ARBA00022801"/>
    </source>
</evidence>
<comment type="caution">
    <text evidence="10">The sequence shown here is derived from an EMBL/GenBank/DDBJ whole genome shotgun (WGS) entry which is preliminary data.</text>
</comment>
<dbReference type="InterPro" id="IPR050556">
    <property type="entry name" value="Type_II_TA_system_RNase"/>
</dbReference>
<dbReference type="InterPro" id="IPR022907">
    <property type="entry name" value="VapC_family"/>
</dbReference>
<keyword evidence="11" id="KW-1185">Reference proteome</keyword>
<gene>
    <name evidence="8" type="primary">vapC</name>
    <name evidence="10" type="ORF">ACFP3H_20775</name>
</gene>
<feature type="binding site" evidence="8">
    <location>
        <position position="10"/>
    </location>
    <ligand>
        <name>Mg(2+)</name>
        <dbReference type="ChEBI" id="CHEBI:18420"/>
    </ligand>
</feature>
<dbReference type="HAMAP" id="MF_00265">
    <property type="entry name" value="VapC_Nob1"/>
    <property type="match status" value="1"/>
</dbReference>
<dbReference type="Proteomes" id="UP001596223">
    <property type="component" value="Unassembled WGS sequence"/>
</dbReference>
<dbReference type="RefSeq" id="WP_378608517.1">
    <property type="nucleotide sequence ID" value="NZ_JBHSQN010000014.1"/>
</dbReference>
<name>A0ABW1JWN0_9NOCA</name>
<protein>
    <recommendedName>
        <fullName evidence="8">Ribonuclease VapC</fullName>
        <shortName evidence="8">RNase VapC</shortName>
        <ecNumber evidence="8">3.1.-.-</ecNumber>
    </recommendedName>
    <alternativeName>
        <fullName evidence="8">Toxin VapC</fullName>
    </alternativeName>
</protein>
<dbReference type="InterPro" id="IPR029060">
    <property type="entry name" value="PIN-like_dom_sf"/>
</dbReference>
<feature type="binding site" evidence="8">
    <location>
        <position position="99"/>
    </location>
    <ligand>
        <name>Mg(2+)</name>
        <dbReference type="ChEBI" id="CHEBI:18420"/>
    </ligand>
</feature>
<evidence type="ECO:0000256" key="1">
    <source>
        <dbReference type="ARBA" id="ARBA00001946"/>
    </source>
</evidence>
<dbReference type="Gene3D" id="3.40.50.1010">
    <property type="entry name" value="5'-nuclease"/>
    <property type="match status" value="1"/>
</dbReference>
<comment type="function">
    <text evidence="8">Toxic component of a toxin-antitoxin (TA) system. An RNase.</text>
</comment>
<evidence type="ECO:0000256" key="6">
    <source>
        <dbReference type="ARBA" id="ARBA00022842"/>
    </source>
</evidence>
<evidence type="ECO:0000313" key="11">
    <source>
        <dbReference type="Proteomes" id="UP001596223"/>
    </source>
</evidence>
<evidence type="ECO:0000256" key="3">
    <source>
        <dbReference type="ARBA" id="ARBA00022722"/>
    </source>
</evidence>
<dbReference type="PANTHER" id="PTHR33653:SF1">
    <property type="entry name" value="RIBONUCLEASE VAPC2"/>
    <property type="match status" value="1"/>
</dbReference>